<keyword evidence="1" id="KW-1133">Transmembrane helix</keyword>
<gene>
    <name evidence="2" type="ORF">SAMN05446037_101286</name>
</gene>
<name>A0A239FBY9_9FIRM</name>
<dbReference type="Pfam" id="PF09991">
    <property type="entry name" value="DUF2232"/>
    <property type="match status" value="1"/>
</dbReference>
<feature type="transmembrane region" description="Helical" evidence="1">
    <location>
        <begin position="103"/>
        <end position="125"/>
    </location>
</feature>
<accession>A0A239FBY9</accession>
<dbReference type="RefSeq" id="WP_089283397.1">
    <property type="nucleotide sequence ID" value="NZ_FZOJ01000012.1"/>
</dbReference>
<reference evidence="2 3" key="1">
    <citation type="submission" date="2017-06" db="EMBL/GenBank/DDBJ databases">
        <authorList>
            <person name="Kim H.J."/>
            <person name="Triplett B.A."/>
        </authorList>
    </citation>
    <scope>NUCLEOTIDE SEQUENCE [LARGE SCALE GENOMIC DNA]</scope>
    <source>
        <strain evidence="2 3">SCA</strain>
    </source>
</reference>
<feature type="transmembrane region" description="Helical" evidence="1">
    <location>
        <begin position="21"/>
        <end position="46"/>
    </location>
</feature>
<dbReference type="OrthoDB" id="1950201at2"/>
<dbReference type="EMBL" id="FZOJ01000012">
    <property type="protein sequence ID" value="SNS53682.1"/>
    <property type="molecule type" value="Genomic_DNA"/>
</dbReference>
<dbReference type="Proteomes" id="UP000198304">
    <property type="component" value="Unassembled WGS sequence"/>
</dbReference>
<feature type="transmembrane region" description="Helical" evidence="1">
    <location>
        <begin position="240"/>
        <end position="264"/>
    </location>
</feature>
<evidence type="ECO:0000313" key="2">
    <source>
        <dbReference type="EMBL" id="SNS53682.1"/>
    </source>
</evidence>
<protein>
    <submittedName>
        <fullName evidence="2">Uncharacterized conserved protein YybS, DUF2232 family</fullName>
    </submittedName>
</protein>
<keyword evidence="1" id="KW-0472">Membrane</keyword>
<feature type="transmembrane region" description="Helical" evidence="1">
    <location>
        <begin position="162"/>
        <end position="188"/>
    </location>
</feature>
<dbReference type="PANTHER" id="PTHR41324:SF1">
    <property type="entry name" value="DUF2232 DOMAIN-CONTAINING PROTEIN"/>
    <property type="match status" value="1"/>
</dbReference>
<keyword evidence="3" id="KW-1185">Reference proteome</keyword>
<organism evidence="2 3">
    <name type="scientific">Anaerovirgula multivorans</name>
    <dbReference type="NCBI Taxonomy" id="312168"/>
    <lineage>
        <taxon>Bacteria</taxon>
        <taxon>Bacillati</taxon>
        <taxon>Bacillota</taxon>
        <taxon>Clostridia</taxon>
        <taxon>Peptostreptococcales</taxon>
        <taxon>Natronincolaceae</taxon>
        <taxon>Anaerovirgula</taxon>
    </lineage>
</organism>
<keyword evidence="1" id="KW-0812">Transmembrane</keyword>
<evidence type="ECO:0000313" key="3">
    <source>
        <dbReference type="Proteomes" id="UP000198304"/>
    </source>
</evidence>
<feature type="transmembrane region" description="Helical" evidence="1">
    <location>
        <begin position="276"/>
        <end position="297"/>
    </location>
</feature>
<feature type="transmembrane region" description="Helical" evidence="1">
    <location>
        <begin position="209"/>
        <end position="228"/>
    </location>
</feature>
<sequence length="310" mass="34557">MNERSNKKALIESALMATITSFFVLGTFHIPLLAVLLAVLPVPFIILSIRHGTRYTILSLIIVSLLIGLLTGIFYTVFVFIIFAPIALAMGYAIRRRKKPYEVIGFGTAASVLSVFFLLQVIGIASGINIIDEIAIIIGEVMDHQMEMLTAMNINAVDVNEAINYILMILPALIIIQSMMGAFINYYLTAAVINRFRFMDHSLGEFSDFKLPANIILGSFTIFILSMMTRYIEGLQHISLIANVTIIFVVLFFLQGITFISYLLKKAKVPKSIRIVLIILLVIISPLMTLVAIIGLIDALLDIRRVRTKE</sequence>
<proteinExistence type="predicted"/>
<feature type="transmembrane region" description="Helical" evidence="1">
    <location>
        <begin position="58"/>
        <end position="91"/>
    </location>
</feature>
<dbReference type="PANTHER" id="PTHR41324">
    <property type="entry name" value="MEMBRANE PROTEIN-RELATED"/>
    <property type="match status" value="1"/>
</dbReference>
<dbReference type="AlphaFoldDB" id="A0A239FBY9"/>
<dbReference type="InterPro" id="IPR018710">
    <property type="entry name" value="DUF2232"/>
</dbReference>
<evidence type="ECO:0000256" key="1">
    <source>
        <dbReference type="SAM" id="Phobius"/>
    </source>
</evidence>